<dbReference type="Proteomes" id="UP000679950">
    <property type="component" value="Unassembled WGS sequence"/>
</dbReference>
<keyword evidence="9" id="KW-0067">ATP-binding</keyword>
<evidence type="ECO:0000256" key="4">
    <source>
        <dbReference type="ARBA" id="ARBA00022475"/>
    </source>
</evidence>
<evidence type="ECO:0000256" key="6">
    <source>
        <dbReference type="ARBA" id="ARBA00022679"/>
    </source>
</evidence>
<sequence>MYGVQSSKAKHSMAEFRGELMNMTKRERFMKKIYFNQPIKRKLIILISCIMIISLMVTVAGLQLAFHSYDEQLYVKSAQVLNMSADNIENELKNIENVSYTIATDPLIQQHLINLRAEQTEYEKHLIRSKITDKVLNLINSESYIEAVHIVDAHGEPHIAGKRPRKLPTDVMEAITSQSKTASGSHIWLDQLESDITLVSTQEVRKFQDLSFDHLGAVIIRVDTDKLIRHFMEISQKMEGYFLIMNHAGEPIYPLESEEMGKKIWMEQNDAGYRIQTINQRKYFIVQMQSNFSNWTYFNVIPFDQIFRHILFIKTSVPILFILMFVSVLFIAIKFAKSITNPLENLAAGMKYIQKGNFNKAKSEILYMPKLHKDEVGELHKNFLDMTQQIDDLIHANYSKQIMIKETEFKALQAQINPHFLYNTLESINWLAKSNRQMQISNMVESLGYLLRNSMSWKEPLVTIEEELNIVKNYVIIQKYRFEERLNFHIDVDSSLFPYKIPKLTLQPLIENAIHYALEPMIEPCLITIGSKKEEKTIELIVTDNGPGMDEALLDQVRNYKVQTRGQGIGLKNIDERIKRLFGEEYGIRIEAEPNVGTSVHILLPYDKG</sequence>
<evidence type="ECO:0000256" key="11">
    <source>
        <dbReference type="ARBA" id="ARBA00023136"/>
    </source>
</evidence>
<evidence type="ECO:0000256" key="12">
    <source>
        <dbReference type="SAM" id="Phobius"/>
    </source>
</evidence>
<protein>
    <recommendedName>
        <fullName evidence="3">histidine kinase</fullName>
        <ecNumber evidence="3">2.7.13.3</ecNumber>
    </recommendedName>
</protein>
<dbReference type="InterPro" id="IPR036890">
    <property type="entry name" value="HATPase_C_sf"/>
</dbReference>
<dbReference type="InterPro" id="IPR003660">
    <property type="entry name" value="HAMP_dom"/>
</dbReference>
<dbReference type="InterPro" id="IPR050640">
    <property type="entry name" value="Bact_2-comp_sensor_kinase"/>
</dbReference>
<comment type="catalytic activity">
    <reaction evidence="1">
        <text>ATP + protein L-histidine = ADP + protein N-phospho-L-histidine.</text>
        <dbReference type="EC" id="2.7.13.3"/>
    </reaction>
</comment>
<keyword evidence="6" id="KW-0808">Transferase</keyword>
<keyword evidence="10" id="KW-0902">Two-component regulatory system</keyword>
<evidence type="ECO:0000256" key="1">
    <source>
        <dbReference type="ARBA" id="ARBA00000085"/>
    </source>
</evidence>
<dbReference type="Pfam" id="PF06580">
    <property type="entry name" value="His_kinase"/>
    <property type="match status" value="1"/>
</dbReference>
<dbReference type="InterPro" id="IPR010559">
    <property type="entry name" value="Sig_transdc_His_kin_internal"/>
</dbReference>
<dbReference type="PANTHER" id="PTHR34220">
    <property type="entry name" value="SENSOR HISTIDINE KINASE YPDA"/>
    <property type="match status" value="1"/>
</dbReference>
<dbReference type="Gene3D" id="3.30.565.10">
    <property type="entry name" value="Histidine kinase-like ATPase, C-terminal domain"/>
    <property type="match status" value="1"/>
</dbReference>
<accession>A0ABQ4KE34</accession>
<feature type="domain" description="HAMP" evidence="14">
    <location>
        <begin position="337"/>
        <end position="395"/>
    </location>
</feature>
<evidence type="ECO:0000256" key="7">
    <source>
        <dbReference type="ARBA" id="ARBA00022741"/>
    </source>
</evidence>
<dbReference type="InterPro" id="IPR005467">
    <property type="entry name" value="His_kinase_dom"/>
</dbReference>
<keyword evidence="16" id="KW-1185">Reference proteome</keyword>
<dbReference type="CDD" id="cd06225">
    <property type="entry name" value="HAMP"/>
    <property type="match status" value="1"/>
</dbReference>
<evidence type="ECO:0000256" key="2">
    <source>
        <dbReference type="ARBA" id="ARBA00004651"/>
    </source>
</evidence>
<organism evidence="15 16">
    <name type="scientific">Lederbergia ruris</name>
    <dbReference type="NCBI Taxonomy" id="217495"/>
    <lineage>
        <taxon>Bacteria</taxon>
        <taxon>Bacillati</taxon>
        <taxon>Bacillota</taxon>
        <taxon>Bacilli</taxon>
        <taxon>Bacillales</taxon>
        <taxon>Bacillaceae</taxon>
        <taxon>Lederbergia</taxon>
    </lineage>
</organism>
<dbReference type="EC" id="2.7.13.3" evidence="3"/>
<feature type="domain" description="Histidine kinase" evidence="13">
    <location>
        <begin position="506"/>
        <end position="608"/>
    </location>
</feature>
<keyword evidence="8 15" id="KW-0418">Kinase</keyword>
<evidence type="ECO:0000256" key="5">
    <source>
        <dbReference type="ARBA" id="ARBA00022553"/>
    </source>
</evidence>
<dbReference type="Gene3D" id="6.10.340.10">
    <property type="match status" value="1"/>
</dbReference>
<evidence type="ECO:0000256" key="3">
    <source>
        <dbReference type="ARBA" id="ARBA00012438"/>
    </source>
</evidence>
<evidence type="ECO:0000256" key="9">
    <source>
        <dbReference type="ARBA" id="ARBA00022840"/>
    </source>
</evidence>
<dbReference type="InterPro" id="IPR004358">
    <property type="entry name" value="Sig_transdc_His_kin-like_C"/>
</dbReference>
<feature type="transmembrane region" description="Helical" evidence="12">
    <location>
        <begin position="311"/>
        <end position="333"/>
    </location>
</feature>
<evidence type="ECO:0000313" key="16">
    <source>
        <dbReference type="Proteomes" id="UP000679950"/>
    </source>
</evidence>
<dbReference type="PANTHER" id="PTHR34220:SF7">
    <property type="entry name" value="SENSOR HISTIDINE KINASE YPDA"/>
    <property type="match status" value="1"/>
</dbReference>
<evidence type="ECO:0000259" key="14">
    <source>
        <dbReference type="PROSITE" id="PS50885"/>
    </source>
</evidence>
<evidence type="ECO:0000256" key="8">
    <source>
        <dbReference type="ARBA" id="ARBA00022777"/>
    </source>
</evidence>
<evidence type="ECO:0000256" key="10">
    <source>
        <dbReference type="ARBA" id="ARBA00023012"/>
    </source>
</evidence>
<dbReference type="InterPro" id="IPR003594">
    <property type="entry name" value="HATPase_dom"/>
</dbReference>
<keyword evidence="12" id="KW-0812">Transmembrane</keyword>
<keyword evidence="11 12" id="KW-0472">Membrane</keyword>
<gene>
    <name evidence="15" type="primary">yesM_1</name>
    <name evidence="15" type="ORF">J8TS2_04710</name>
</gene>
<dbReference type="SUPFAM" id="SSF55874">
    <property type="entry name" value="ATPase domain of HSP90 chaperone/DNA topoisomerase II/histidine kinase"/>
    <property type="match status" value="1"/>
</dbReference>
<dbReference type="SMART" id="SM00387">
    <property type="entry name" value="HATPase_c"/>
    <property type="match status" value="1"/>
</dbReference>
<proteinExistence type="predicted"/>
<evidence type="ECO:0000259" key="13">
    <source>
        <dbReference type="PROSITE" id="PS50109"/>
    </source>
</evidence>
<dbReference type="GO" id="GO:0016301">
    <property type="term" value="F:kinase activity"/>
    <property type="evidence" value="ECO:0007669"/>
    <property type="project" value="UniProtKB-KW"/>
</dbReference>
<dbReference type="EMBL" id="BORB01000002">
    <property type="protein sequence ID" value="GIN56152.1"/>
    <property type="molecule type" value="Genomic_DNA"/>
</dbReference>
<evidence type="ECO:0000313" key="15">
    <source>
        <dbReference type="EMBL" id="GIN56152.1"/>
    </source>
</evidence>
<dbReference type="PRINTS" id="PR00344">
    <property type="entry name" value="BCTRLSENSOR"/>
</dbReference>
<keyword evidence="7" id="KW-0547">Nucleotide-binding</keyword>
<reference evidence="15 16" key="1">
    <citation type="submission" date="2021-03" db="EMBL/GenBank/DDBJ databases">
        <title>Antimicrobial resistance genes in bacteria isolated from Japanese honey, and their potential for conferring macrolide and lincosamide resistance in the American foulbrood pathogen Paenibacillus larvae.</title>
        <authorList>
            <person name="Okamoto M."/>
            <person name="Kumagai M."/>
            <person name="Kanamori H."/>
            <person name="Takamatsu D."/>
        </authorList>
    </citation>
    <scope>NUCLEOTIDE SEQUENCE [LARGE SCALE GENOMIC DNA]</scope>
    <source>
        <strain evidence="15 16">J8TS2</strain>
    </source>
</reference>
<comment type="caution">
    <text evidence="15">The sequence shown here is derived from an EMBL/GenBank/DDBJ whole genome shotgun (WGS) entry which is preliminary data.</text>
</comment>
<feature type="transmembrane region" description="Helical" evidence="12">
    <location>
        <begin position="43"/>
        <end position="66"/>
    </location>
</feature>
<comment type="subcellular location">
    <subcellularLocation>
        <location evidence="2">Cell membrane</location>
        <topology evidence="2">Multi-pass membrane protein</topology>
    </subcellularLocation>
</comment>
<keyword evidence="12" id="KW-1133">Transmembrane helix</keyword>
<name>A0ABQ4KE34_9BACI</name>
<dbReference type="Pfam" id="PF02518">
    <property type="entry name" value="HATPase_c"/>
    <property type="match status" value="1"/>
</dbReference>
<keyword evidence="4" id="KW-1003">Cell membrane</keyword>
<dbReference type="PROSITE" id="PS50885">
    <property type="entry name" value="HAMP"/>
    <property type="match status" value="1"/>
</dbReference>
<keyword evidence="5" id="KW-0597">Phosphoprotein</keyword>
<dbReference type="PROSITE" id="PS50109">
    <property type="entry name" value="HIS_KIN"/>
    <property type="match status" value="1"/>
</dbReference>